<dbReference type="InterPro" id="IPR036786">
    <property type="entry name" value="Ribosome_mat_SBDS_N_sf"/>
</dbReference>
<dbReference type="SUPFAM" id="SSF89895">
    <property type="entry name" value="FYSH domain"/>
    <property type="match status" value="1"/>
</dbReference>
<evidence type="ECO:0000256" key="1">
    <source>
        <dbReference type="SAM" id="MobiDB-lite"/>
    </source>
</evidence>
<name>A0AAJ0C3Y9_9PEZI</name>
<sequence>MARGETTQTKVHFKGSNDDFVVFLESEEQYNKWQKDRSIPLAQVVSAFKIFTTNRQGAQGPYMGASQADLENEFGTHVDDDVIIQILEKGNIQQSQFPERQGHKNEAQHERVMNH</sequence>
<proteinExistence type="predicted"/>
<reference evidence="3" key="1">
    <citation type="submission" date="2023-06" db="EMBL/GenBank/DDBJ databases">
        <title>Genome-scale phylogeny and comparative genomics of the fungal order Sordariales.</title>
        <authorList>
            <consortium name="Lawrence Berkeley National Laboratory"/>
            <person name="Hensen N."/>
            <person name="Bonometti L."/>
            <person name="Westerberg I."/>
            <person name="Brannstrom I.O."/>
            <person name="Guillou S."/>
            <person name="Cros-Aarteil S."/>
            <person name="Calhoun S."/>
            <person name="Haridas S."/>
            <person name="Kuo A."/>
            <person name="Mondo S."/>
            <person name="Pangilinan J."/>
            <person name="Riley R."/>
            <person name="Labutti K."/>
            <person name="Andreopoulos B."/>
            <person name="Lipzen A."/>
            <person name="Chen C."/>
            <person name="Yanf M."/>
            <person name="Daum C."/>
            <person name="Ng V."/>
            <person name="Clum A."/>
            <person name="Steindorff A."/>
            <person name="Ohm R."/>
            <person name="Martin F."/>
            <person name="Silar P."/>
            <person name="Natvig D."/>
            <person name="Lalanne C."/>
            <person name="Gautier V."/>
            <person name="Ament-Velasquez S.L."/>
            <person name="Kruys A."/>
            <person name="Hutchinson M.I."/>
            <person name="Powell A.J."/>
            <person name="Barry K."/>
            <person name="Miller A.N."/>
            <person name="Grigoriev I.V."/>
            <person name="Debuchy R."/>
            <person name="Gladieux P."/>
            <person name="Thoren M.H."/>
            <person name="Johannesson H."/>
        </authorList>
    </citation>
    <scope>NUCLEOTIDE SEQUENCE</scope>
    <source>
        <strain evidence="3">8032-3</strain>
    </source>
</reference>
<feature type="region of interest" description="Disordered" evidence="1">
    <location>
        <begin position="93"/>
        <end position="115"/>
    </location>
</feature>
<gene>
    <name evidence="3" type="ORF">QBC33DRAFT_333102</name>
</gene>
<organism evidence="3 4">
    <name type="scientific">Phialemonium atrogriseum</name>
    <dbReference type="NCBI Taxonomy" id="1093897"/>
    <lineage>
        <taxon>Eukaryota</taxon>
        <taxon>Fungi</taxon>
        <taxon>Dikarya</taxon>
        <taxon>Ascomycota</taxon>
        <taxon>Pezizomycotina</taxon>
        <taxon>Sordariomycetes</taxon>
        <taxon>Sordariomycetidae</taxon>
        <taxon>Cephalothecales</taxon>
        <taxon>Cephalothecaceae</taxon>
        <taxon>Phialemonium</taxon>
    </lineage>
</organism>
<protein>
    <submittedName>
        <fullName evidence="3">SDO1-like protein</fullName>
    </submittedName>
</protein>
<dbReference type="RefSeq" id="XP_060285928.1">
    <property type="nucleotide sequence ID" value="XM_060423690.1"/>
</dbReference>
<evidence type="ECO:0000259" key="2">
    <source>
        <dbReference type="Pfam" id="PF01172"/>
    </source>
</evidence>
<evidence type="ECO:0000313" key="3">
    <source>
        <dbReference type="EMBL" id="KAK1769715.1"/>
    </source>
</evidence>
<dbReference type="Gene3D" id="3.30.1250.10">
    <property type="entry name" value="Ribosome maturation protein SBDS, N-terminal domain"/>
    <property type="match status" value="1"/>
</dbReference>
<dbReference type="InterPro" id="IPR019783">
    <property type="entry name" value="SDO1/SBDS_N"/>
</dbReference>
<feature type="domain" description="Ribosome maturation protein SDO1/SBDS N-terminal" evidence="2">
    <location>
        <begin position="8"/>
        <end position="99"/>
    </location>
</feature>
<dbReference type="InterPro" id="IPR039100">
    <property type="entry name" value="Sdo1/SBDS-like"/>
</dbReference>
<accession>A0AAJ0C3Y9</accession>
<dbReference type="Pfam" id="PF01172">
    <property type="entry name" value="SBDS_N"/>
    <property type="match status" value="1"/>
</dbReference>
<dbReference type="EMBL" id="MU839002">
    <property type="protein sequence ID" value="KAK1769715.1"/>
    <property type="molecule type" value="Genomic_DNA"/>
</dbReference>
<dbReference type="PANTHER" id="PTHR10927">
    <property type="entry name" value="RIBOSOME MATURATION PROTEIN SBDS"/>
    <property type="match status" value="1"/>
</dbReference>
<feature type="compositionally biased region" description="Basic and acidic residues" evidence="1">
    <location>
        <begin position="100"/>
        <end position="115"/>
    </location>
</feature>
<keyword evidence="4" id="KW-1185">Reference proteome</keyword>
<evidence type="ECO:0000313" key="4">
    <source>
        <dbReference type="Proteomes" id="UP001244011"/>
    </source>
</evidence>
<dbReference type="AlphaFoldDB" id="A0AAJ0C3Y9"/>
<comment type="caution">
    <text evidence="3">The sequence shown here is derived from an EMBL/GenBank/DDBJ whole genome shotgun (WGS) entry which is preliminary data.</text>
</comment>
<dbReference type="GeneID" id="85306877"/>
<dbReference type="PANTHER" id="PTHR10927:SF2">
    <property type="entry name" value="RESTRICTION OF TELOMERE CAPPING PROTEIN 3"/>
    <property type="match status" value="1"/>
</dbReference>
<dbReference type="Proteomes" id="UP001244011">
    <property type="component" value="Unassembled WGS sequence"/>
</dbReference>